<sequence>MTDTIEKAQGYARNGGTAADGLAIMTDLTALLLGIEADRETCRVAALDPFTSPTDASTANSKVGALTLEARRLEALTGLVAEVVKAAEKKEAKDACAKAYSAAKRECDTLTTWARERYPEIVAELTAYAARLRANNRALDAVNSALPEGRERLAYAETTARGWNPAQVYDRAIIDMKLPHGTDVKALAWPPAPVNFAAELMKAAG</sequence>
<evidence type="ECO:0000313" key="1">
    <source>
        <dbReference type="EMBL" id="KZE13438.1"/>
    </source>
</evidence>
<name>A0ABR5YB28_9SPHN</name>
<dbReference type="Proteomes" id="UP000076609">
    <property type="component" value="Unassembled WGS sequence"/>
</dbReference>
<organism evidence="1 2">
    <name type="scientific">Sphingomonas hankookensis</name>
    <dbReference type="NCBI Taxonomy" id="563996"/>
    <lineage>
        <taxon>Bacteria</taxon>
        <taxon>Pseudomonadati</taxon>
        <taxon>Pseudomonadota</taxon>
        <taxon>Alphaproteobacteria</taxon>
        <taxon>Sphingomonadales</taxon>
        <taxon>Sphingomonadaceae</taxon>
        <taxon>Sphingomonas</taxon>
    </lineage>
</organism>
<reference evidence="2" key="1">
    <citation type="submission" date="2016-01" db="EMBL/GenBank/DDBJ databases">
        <title>Draft genome of Chromobacterium sp. F49.</title>
        <authorList>
            <person name="Hong K.W."/>
        </authorList>
    </citation>
    <scope>NUCLEOTIDE SEQUENCE [LARGE SCALE GENOMIC DNA]</scope>
    <source>
        <strain evidence="2">CN3</strain>
    </source>
</reference>
<gene>
    <name evidence="1" type="ORF">AVT10_15580</name>
</gene>
<proteinExistence type="predicted"/>
<protein>
    <submittedName>
        <fullName evidence="1">Uncharacterized protein</fullName>
    </submittedName>
</protein>
<evidence type="ECO:0000313" key="2">
    <source>
        <dbReference type="Proteomes" id="UP000076609"/>
    </source>
</evidence>
<dbReference type="EMBL" id="LQQO01000021">
    <property type="protein sequence ID" value="KZE13438.1"/>
    <property type="molecule type" value="Genomic_DNA"/>
</dbReference>
<accession>A0ABR5YB28</accession>
<dbReference type="RefSeq" id="WP_066690635.1">
    <property type="nucleotide sequence ID" value="NZ_LQQO01000021.1"/>
</dbReference>
<keyword evidence="2" id="KW-1185">Reference proteome</keyword>
<comment type="caution">
    <text evidence="1">The sequence shown here is derived from an EMBL/GenBank/DDBJ whole genome shotgun (WGS) entry which is preliminary data.</text>
</comment>